<evidence type="ECO:0000313" key="3">
    <source>
        <dbReference type="EMBL" id="MBW8727521.1"/>
    </source>
</evidence>
<dbReference type="Pfam" id="PF02567">
    <property type="entry name" value="PhzC-PhzF"/>
    <property type="match status" value="1"/>
</dbReference>
<dbReference type="AlphaFoldDB" id="A0A952KJ85"/>
<feature type="active site" evidence="2">
    <location>
        <position position="48"/>
    </location>
</feature>
<protein>
    <submittedName>
        <fullName evidence="3">PhzF family phenazine biosynthesis protein</fullName>
    </submittedName>
</protein>
<dbReference type="Gene3D" id="3.10.310.10">
    <property type="entry name" value="Diaminopimelate Epimerase, Chain A, domain 1"/>
    <property type="match status" value="2"/>
</dbReference>
<organism evidence="3 4">
    <name type="scientific">Inquilinus limosus</name>
    <dbReference type="NCBI Taxonomy" id="171674"/>
    <lineage>
        <taxon>Bacteria</taxon>
        <taxon>Pseudomonadati</taxon>
        <taxon>Pseudomonadota</taxon>
        <taxon>Alphaproteobacteria</taxon>
        <taxon>Rhodospirillales</taxon>
        <taxon>Rhodospirillaceae</taxon>
        <taxon>Inquilinus</taxon>
    </lineage>
</organism>
<dbReference type="NCBIfam" id="TIGR00654">
    <property type="entry name" value="PhzF_family"/>
    <property type="match status" value="1"/>
</dbReference>
<dbReference type="PANTHER" id="PTHR13774:SF32">
    <property type="entry name" value="ANTISENSE-ENHANCING SEQUENCE 1"/>
    <property type="match status" value="1"/>
</dbReference>
<dbReference type="GO" id="GO:0016853">
    <property type="term" value="F:isomerase activity"/>
    <property type="evidence" value="ECO:0007669"/>
    <property type="project" value="TreeGrafter"/>
</dbReference>
<dbReference type="InterPro" id="IPR003719">
    <property type="entry name" value="Phenazine_PhzF-like"/>
</dbReference>
<dbReference type="GO" id="GO:0005737">
    <property type="term" value="C:cytoplasm"/>
    <property type="evidence" value="ECO:0007669"/>
    <property type="project" value="TreeGrafter"/>
</dbReference>
<accession>A0A952KJ85</accession>
<dbReference type="SUPFAM" id="SSF54506">
    <property type="entry name" value="Diaminopimelate epimerase-like"/>
    <property type="match status" value="1"/>
</dbReference>
<proteinExistence type="inferred from homology"/>
<gene>
    <name evidence="3" type="ORF">JF625_20515</name>
</gene>
<name>A0A952KJ85_9PROT</name>
<evidence type="ECO:0000256" key="2">
    <source>
        <dbReference type="PIRSR" id="PIRSR016184-1"/>
    </source>
</evidence>
<comment type="caution">
    <text evidence="3">The sequence shown here is derived from an EMBL/GenBank/DDBJ whole genome shotgun (WGS) entry which is preliminary data.</text>
</comment>
<dbReference type="PANTHER" id="PTHR13774">
    <property type="entry name" value="PHENAZINE BIOSYNTHESIS PROTEIN"/>
    <property type="match status" value="1"/>
</dbReference>
<sequence length="306" mass="32303">MMRRFAFETVDVFTDRRFGGNQLAVFPDARGLSDGEMQSLAAEFNLSETTFVLPPEDPAHSARVRIFNRTYEMPFAGHPNVGTGCVLARHGLDRDGVLLFEELSGLVEVRVERDTAGAVIGAVIAAPQPLSTLMELPPEAIAACAGLAPSDVITKAHQPVLASVGIPFVLVEVTGEALTRATPDIAAFRRTQEQFPKVERRLSLHLYARDPAAPDIAAPGGARIRARMFAPLSGTYEDPATGSANATLGALLLSLSGAEAGQAEIVQGVEMGRPSLLRVAARRAADGIRATVGGGCIPVLKGEAEV</sequence>
<evidence type="ECO:0000256" key="1">
    <source>
        <dbReference type="ARBA" id="ARBA00008270"/>
    </source>
</evidence>
<evidence type="ECO:0000313" key="4">
    <source>
        <dbReference type="Proteomes" id="UP000700706"/>
    </source>
</evidence>
<dbReference type="EMBL" id="JAEKLZ010000283">
    <property type="protein sequence ID" value="MBW8727521.1"/>
    <property type="molecule type" value="Genomic_DNA"/>
</dbReference>
<comment type="similarity">
    <text evidence="1">Belongs to the PhzF family.</text>
</comment>
<dbReference type="PIRSF" id="PIRSF016184">
    <property type="entry name" value="PhzC_PhzF"/>
    <property type="match status" value="1"/>
</dbReference>
<dbReference type="Proteomes" id="UP000700706">
    <property type="component" value="Unassembled WGS sequence"/>
</dbReference>
<reference evidence="3" key="1">
    <citation type="submission" date="2020-06" db="EMBL/GenBank/DDBJ databases">
        <title>Stable isotope informed genome-resolved metagenomics uncovers potential trophic interactions in rhizosphere soil.</title>
        <authorList>
            <person name="Starr E.P."/>
            <person name="Shi S."/>
            <person name="Blazewicz S.J."/>
            <person name="Koch B.J."/>
            <person name="Probst A.J."/>
            <person name="Hungate B.A."/>
            <person name="Pett-Ridge J."/>
            <person name="Firestone M.K."/>
            <person name="Banfield J.F."/>
        </authorList>
    </citation>
    <scope>NUCLEOTIDE SEQUENCE</scope>
    <source>
        <strain evidence="3">YM_69_17</strain>
    </source>
</reference>